<dbReference type="Pfam" id="PF00063">
    <property type="entry name" value="Myosin_head"/>
    <property type="match status" value="1"/>
</dbReference>
<evidence type="ECO:0000256" key="4">
    <source>
        <dbReference type="ARBA" id="ARBA00022490"/>
    </source>
</evidence>
<dbReference type="GO" id="GO:0030488">
    <property type="term" value="P:tRNA methylation"/>
    <property type="evidence" value="ECO:0007669"/>
    <property type="project" value="InterPro"/>
</dbReference>
<feature type="region of interest" description="Disordered" evidence="17">
    <location>
        <begin position="2065"/>
        <end position="2217"/>
    </location>
</feature>
<evidence type="ECO:0000256" key="14">
    <source>
        <dbReference type="ARBA" id="ARBA00025586"/>
    </source>
</evidence>
<dbReference type="PROSITE" id="PS50002">
    <property type="entry name" value="SH3"/>
    <property type="match status" value="1"/>
</dbReference>
<comment type="similarity">
    <text evidence="2 16">Belongs to the TRAFAC class myosin-kinesin ATPase superfamily. Myosin family.</text>
</comment>
<dbReference type="Pfam" id="PF06017">
    <property type="entry name" value="Myosin_TH1"/>
    <property type="match status" value="1"/>
</dbReference>
<feature type="region of interest" description="Actin-binding" evidence="16">
    <location>
        <begin position="1700"/>
        <end position="1722"/>
    </location>
</feature>
<evidence type="ECO:0000313" key="22">
    <source>
        <dbReference type="Proteomes" id="UP000757232"/>
    </source>
</evidence>
<dbReference type="InterPro" id="IPR027417">
    <property type="entry name" value="P-loop_NTPase"/>
</dbReference>
<dbReference type="InterPro" id="IPR036072">
    <property type="entry name" value="MYSc_Myo1"/>
</dbReference>
<feature type="domain" description="Myosin motor" evidence="19">
    <location>
        <begin position="1148"/>
        <end position="1827"/>
    </location>
</feature>
<dbReference type="InterPro" id="IPR036961">
    <property type="entry name" value="Kinesin_motor_dom_sf"/>
</dbReference>
<feature type="compositionally biased region" description="Pro residues" evidence="17">
    <location>
        <begin position="2159"/>
        <end position="2170"/>
    </location>
</feature>
<name>A0A9Q5HTK7_SANBA</name>
<evidence type="ECO:0000256" key="3">
    <source>
        <dbReference type="ARBA" id="ARBA00022443"/>
    </source>
</evidence>
<evidence type="ECO:0000256" key="12">
    <source>
        <dbReference type="ARBA" id="ARBA00023203"/>
    </source>
</evidence>
<dbReference type="CDD" id="cd11858">
    <property type="entry name" value="SH3_Myosin-I_fungi"/>
    <property type="match status" value="1"/>
</dbReference>
<keyword evidence="9 16" id="KW-0067">ATP-binding</keyword>
<dbReference type="InterPro" id="IPR016024">
    <property type="entry name" value="ARM-type_fold"/>
</dbReference>
<keyword evidence="13" id="KW-0206">Cytoskeleton</keyword>
<feature type="region of interest" description="Disordered" evidence="17">
    <location>
        <begin position="723"/>
        <end position="754"/>
    </location>
</feature>
<dbReference type="FunFam" id="1.20.5.4820:FF:000004">
    <property type="entry name" value="Myosin IE"/>
    <property type="match status" value="1"/>
</dbReference>
<dbReference type="SUPFAM" id="SSF52540">
    <property type="entry name" value="P-loop containing nucleoside triphosphate hydrolases"/>
    <property type="match status" value="1"/>
</dbReference>
<evidence type="ECO:0008006" key="23">
    <source>
        <dbReference type="Google" id="ProtNLM"/>
    </source>
</evidence>
<dbReference type="GO" id="GO:0005524">
    <property type="term" value="F:ATP binding"/>
    <property type="evidence" value="ECO:0007669"/>
    <property type="project" value="UniProtKB-UniRule"/>
</dbReference>
<keyword evidence="3 15" id="KW-0728">SH3 domain</keyword>
<dbReference type="GO" id="GO:0051286">
    <property type="term" value="C:cell tip"/>
    <property type="evidence" value="ECO:0007669"/>
    <property type="project" value="TreeGrafter"/>
</dbReference>
<dbReference type="OrthoDB" id="6108017at2759"/>
<dbReference type="EMBL" id="LNZH02000208">
    <property type="protein sequence ID" value="OCB85634.1"/>
    <property type="molecule type" value="Genomic_DNA"/>
</dbReference>
<dbReference type="Gene3D" id="3.40.850.10">
    <property type="entry name" value="Kinesin motor domain"/>
    <property type="match status" value="1"/>
</dbReference>
<dbReference type="PROSITE" id="PS51456">
    <property type="entry name" value="MYOSIN_MOTOR"/>
    <property type="match status" value="1"/>
</dbReference>
<proteinExistence type="inferred from homology"/>
<sequence>MESEDSSIAGPSRSFIQEGHSVLLQLPSGEIRNVKLGKNTTISFGKYGSFNSSALIVQPLTSLEIEALKRSGVHASEIIRRQIEQHANYTLKTEYSKEKYKKRKEAKFSKMFATIEPTLHNVCNYWFNKDRSRIREIRPDTLAQMMNFAGVRPGGRYLVVDEASGLLVSAVLERLGDEGRIITVCDVESPPAYPIMSHMNFDEDVVNKILSSLNWATADEDHTPIVPPFEPESGVYRSERQKSRYNKRKKVVGNLFSTRDELFAGEFDALLVASDYEPFSIVEKLCSYLAGSASIVIHSPFIQALAEVQARMKPLPEYLNPSITEGWLRQYQVLPGRTHPVMTTPGSGGYVLHTTRIYDDPNANAVVYTRSKGKKRKRESSTPALSLEEVESQIFDTDRSSHHDKQMDSNDDEFLDSILRETNRNEHVLPDEYARLTTLFAPTTQSATRARAFVVLSSICHHHRHTSPVLAAEDDPGTHNILHLFLRSIEGKLADVEERSLLEALSFVAALFAVDWRTAAALFRRDGFQDSMMDSLELFPSSAQLAAVVASVLASSCGYKSCRECLSPQCTSWLETTFRHSTDIKLRAAVSLALLKSLQEVGSGGVDVANVTNNFASADQKREELFTTFRDTLVRSESSIRDMADTVEGLAYLSTIPTFKSRIADDDELLKKIISFRSSLERKVSSVEDFGTIPFGLAALIANLCSYRPHLTEEQAQIERLKRMAQPNASRTEGNKKQSTSSEESDDEHVRSRAKRLVAAGAPELLVSITRATDSELARAIVGKAFLGLIEDKENRGRILQSGGAKALMTIIRASRQYPDSQSTNSSKKASIEYADLISIQALAKLAITASPMQVFGPDENHTIEAIRPLAFILQHSSSTLLQRFEALMALTNIASASPELADRVAHADAILGKLEFLFLDENQMVRRAATELTCNLVSGSELVFNRFSGDGDDSSESSKLSASKSRLHVLIALADVDDEPTRLAASGALAALTGSPTACRLVALLEFEHHRVFLILKSLIDATEDEERGRRNGAGSPGLVHRGVVCIRNIFMNLSDDELRNKIASEAVRHGIVNALTDIVRSAGQNGVPEAVLRPTAEVLKWLMDSGAPSKKAGKKGAAAPKNAFGGASTGKFAKADWKEGFKKKQVGVSDMTLLTQITNEAINDNLEKRWKNGDIYTYIGSVLISVNPFRDLGIYTDSVLQSYKGKNRLEMPPHVYSIAESAYYNMNAYHENQCVIITGESGAGKTEAAKRIMQYIAAVSGGEDSSIQEIKDMVLATNPLLESFGCAKTLRNNNSSRHGKYLEIMFNERGEPIGAQITNYLLEKGRVVQQIDNERDFHIFYQFTKAASPDQREMFGIQGPDAYAYISRSGCLDVQDIDDTKDFNDTIKAMQVIGLTQHEQSEIFRVLAIILWLGNVQFVEKDDGNSQIADPSVTDFVAYLMEVDPAMVRKVLTTKVVETQRGGRRGSIYDVPLNPAQANSGRDALAKAIYNNLFEWIVSRVNVSMKPRSATAQLVGILDIYGFEIFEDNSFEQLCINYVNEKLQQIFIELTLKTEQEEYVREQIKWTPIKFFNNKVVCDLIEERRPPGIFAALNDACATAHADPTAADNSFIQRLSALSSNLHFESRGAQFLVKHYAGDVMYNVAGMTDKNKDTLVKDLLDLVASSSNQFLQTLFPDRPDPNSKKRPPTAGDRIKQSAGALVENLMRAQPSYIRTIKPNQNRSPTEYDTKAVLHQIKYLGLQENIRVRRAGFAYRNTFEKVIERFYLLSPATSYAGDYIWTRDARSGCERILADTGIAREEWQMGVTKAFIKNPETLFALEHMRDRYWHNMAARIQRAWRNYQRYRNECATRIQRFWKNNKESIAYAQVRDYGHQILAGRKERRRFSLLSYRRFMGDYLDVGGKSALGEELREVCGIAPNEKVAFSSRIQLLVSKFGRSSKPSPRFLVVTSKAVHILITTAKDESTVTSLERKIPLITIKSIAMSNLRDDWVALNCTISEEGDPVFSCAFKTELTTHLLQLTQASINVLIGPTIDYAKKKDKRAQIKFVKDETVPRDDVYKSHTVHVPSGEPPNSLSRPPAKRKPGVVRPITQGKLLRAGGPDKPKTTSRPRPAAQSLPGKAAAPPPSIRPAPAAAAPSAMSAPKPAVQSFSTGAGVPPPPPPPPPPGKATAPVAPPQSSAKVSSPPAPASLPVRAAAPPAPPPPPPPPEEPEVQMYKARFAFEGQPGEMSLQKGDLVELVEKDDNGWWLVKKNGEEGWTPSNYLEFVPPKPKAVHMHPPPPPAGRRPPPVPGVAPESSGPAVRATPLRSVAADANAKPVAVFPGMAPANGSAAPWRKNISSDSNDSSPGNSRPTSVVGSKPAPPIAAKPKPAPPPVASKPKVPGKPPIPTAPRPVSGVPSAPSRPGGGVKPPPGAAPGQMDLAAALARRAQRIAEED</sequence>
<evidence type="ECO:0000256" key="10">
    <source>
        <dbReference type="ARBA" id="ARBA00023123"/>
    </source>
</evidence>
<keyword evidence="11 16" id="KW-0505">Motor protein</keyword>
<keyword evidence="8" id="KW-0378">Hydrolase</keyword>
<dbReference type="Gene3D" id="1.20.58.530">
    <property type="match status" value="1"/>
</dbReference>
<feature type="region of interest" description="Disordered" evidence="17">
    <location>
        <begin position="1675"/>
        <end position="1696"/>
    </location>
</feature>
<feature type="compositionally biased region" description="Pro residues" evidence="17">
    <location>
        <begin position="2201"/>
        <end position="2211"/>
    </location>
</feature>
<evidence type="ECO:0000259" key="19">
    <source>
        <dbReference type="PROSITE" id="PS51456"/>
    </source>
</evidence>
<dbReference type="InterPro" id="IPR036028">
    <property type="entry name" value="SH3-like_dom_sf"/>
</dbReference>
<feature type="compositionally biased region" description="Low complexity" evidence="17">
    <location>
        <begin position="2171"/>
        <end position="2200"/>
    </location>
</feature>
<dbReference type="InterPro" id="IPR001609">
    <property type="entry name" value="Myosin_head_motor_dom-like"/>
</dbReference>
<dbReference type="FunFam" id="1.20.58.530:FF:000007">
    <property type="entry name" value="Myosin IE"/>
    <property type="match status" value="1"/>
</dbReference>
<evidence type="ECO:0000313" key="21">
    <source>
        <dbReference type="EMBL" id="OCB85634.1"/>
    </source>
</evidence>
<dbReference type="GO" id="GO:0031515">
    <property type="term" value="C:tRNA (m1A) methyltransferase complex"/>
    <property type="evidence" value="ECO:0007669"/>
    <property type="project" value="InterPro"/>
</dbReference>
<evidence type="ECO:0000256" key="8">
    <source>
        <dbReference type="ARBA" id="ARBA00022801"/>
    </source>
</evidence>
<dbReference type="Pfam" id="PF11701">
    <property type="entry name" value="UNC45-central"/>
    <property type="match status" value="1"/>
</dbReference>
<comment type="subcellular location">
    <subcellularLocation>
        <location evidence="1">Cytoplasm</location>
        <location evidence="1">Cytoskeleton</location>
        <location evidence="1">Actin patch</location>
    </subcellularLocation>
</comment>
<reference evidence="21" key="1">
    <citation type="submission" date="2016-06" db="EMBL/GenBank/DDBJ databases">
        <title>Draft Genome sequence of the fungus Inonotus baumii.</title>
        <authorList>
            <person name="Zhu H."/>
            <person name="Lin W."/>
        </authorList>
    </citation>
    <scope>NUCLEOTIDE SEQUENCE</scope>
    <source>
        <strain evidence="21">821</strain>
    </source>
</reference>
<dbReference type="GO" id="GO:0000146">
    <property type="term" value="F:microfilament motor activity"/>
    <property type="evidence" value="ECO:0007669"/>
    <property type="project" value="TreeGrafter"/>
</dbReference>
<keyword evidence="7 16" id="KW-0547">Nucleotide-binding</keyword>
<keyword evidence="6" id="KW-0677">Repeat</keyword>
<dbReference type="PANTHER" id="PTHR13140:SF837">
    <property type="entry name" value="MYOSIN-3-RELATED"/>
    <property type="match status" value="1"/>
</dbReference>
<evidence type="ECO:0000256" key="16">
    <source>
        <dbReference type="PROSITE-ProRule" id="PRU00782"/>
    </source>
</evidence>
<dbReference type="InterPro" id="IPR035535">
    <property type="entry name" value="Fungal_myosin-I_SH3"/>
</dbReference>
<dbReference type="PROSITE" id="PS51757">
    <property type="entry name" value="TH1"/>
    <property type="match status" value="1"/>
</dbReference>
<feature type="binding site" evidence="16">
    <location>
        <begin position="1241"/>
        <end position="1248"/>
    </location>
    <ligand>
        <name>ATP</name>
        <dbReference type="ChEBI" id="CHEBI:30616"/>
    </ligand>
</feature>
<dbReference type="Gene3D" id="1.25.10.10">
    <property type="entry name" value="Leucine-rich Repeat Variant"/>
    <property type="match status" value="1"/>
</dbReference>
<dbReference type="FunFam" id="1.10.10.820:FF:000001">
    <property type="entry name" value="Myosin heavy chain"/>
    <property type="match status" value="1"/>
</dbReference>
<dbReference type="GO" id="GO:0051015">
    <property type="term" value="F:actin filament binding"/>
    <property type="evidence" value="ECO:0007669"/>
    <property type="project" value="TreeGrafter"/>
</dbReference>
<dbReference type="InterPro" id="IPR024660">
    <property type="entry name" value="UCS_central_dom"/>
</dbReference>
<dbReference type="InterPro" id="IPR010926">
    <property type="entry name" value="Myosin_TH1"/>
</dbReference>
<keyword evidence="10 16" id="KW-0518">Myosin</keyword>
<dbReference type="Gene3D" id="1.20.5.4820">
    <property type="match status" value="1"/>
</dbReference>
<comment type="function">
    <text evidence="14">Type-I myosin implicated in the organization of the actin cytoskeleton. Required for proper actin cytoskeleton polarization. At the cell cortex, assembles in patch-like structures together with proteins from the actin-polymerizing machinery and promotes actin assembly. Functions as actin nucleation-promoting factor (NPF) for the Arp2/3 complex.</text>
</comment>
<evidence type="ECO:0000256" key="5">
    <source>
        <dbReference type="ARBA" id="ARBA00022553"/>
    </source>
</evidence>
<evidence type="ECO:0000256" key="2">
    <source>
        <dbReference type="ARBA" id="ARBA00008314"/>
    </source>
</evidence>
<evidence type="ECO:0000256" key="13">
    <source>
        <dbReference type="ARBA" id="ARBA00023212"/>
    </source>
</evidence>
<dbReference type="InterPro" id="IPR017423">
    <property type="entry name" value="TRM6"/>
</dbReference>
<keyword evidence="4" id="KW-0963">Cytoplasm</keyword>
<evidence type="ECO:0000256" key="11">
    <source>
        <dbReference type="ARBA" id="ARBA00023175"/>
    </source>
</evidence>
<dbReference type="GO" id="GO:0016459">
    <property type="term" value="C:myosin complex"/>
    <property type="evidence" value="ECO:0007669"/>
    <property type="project" value="UniProtKB-KW"/>
</dbReference>
<dbReference type="SMART" id="SM00326">
    <property type="entry name" value="SH3"/>
    <property type="match status" value="1"/>
</dbReference>
<feature type="region of interest" description="Disordered" evidence="17">
    <location>
        <begin position="2324"/>
        <end position="2422"/>
    </location>
</feature>
<dbReference type="GO" id="GO:0051666">
    <property type="term" value="P:actin cortical patch localization"/>
    <property type="evidence" value="ECO:0007669"/>
    <property type="project" value="TreeGrafter"/>
</dbReference>
<feature type="compositionally biased region" description="Low complexity" evidence="17">
    <location>
        <begin position="2133"/>
        <end position="2149"/>
    </location>
</feature>
<gene>
    <name evidence="21" type="ORF">A7U60_g7284</name>
</gene>
<dbReference type="GO" id="GO:0006897">
    <property type="term" value="P:endocytosis"/>
    <property type="evidence" value="ECO:0007669"/>
    <property type="project" value="TreeGrafter"/>
</dbReference>
<dbReference type="Gene3D" id="1.10.10.820">
    <property type="match status" value="1"/>
</dbReference>
<feature type="compositionally biased region" description="Low complexity" evidence="17">
    <location>
        <begin position="2343"/>
        <end position="2354"/>
    </location>
</feature>
<dbReference type="PRINTS" id="PR00193">
    <property type="entry name" value="MYOSINHEAVY"/>
</dbReference>
<feature type="compositionally biased region" description="Pro residues" evidence="17">
    <location>
        <begin position="2280"/>
        <end position="2295"/>
    </location>
</feature>
<dbReference type="GO" id="GO:0005886">
    <property type="term" value="C:plasma membrane"/>
    <property type="evidence" value="ECO:0007669"/>
    <property type="project" value="TreeGrafter"/>
</dbReference>
<dbReference type="InterPro" id="IPR011989">
    <property type="entry name" value="ARM-like"/>
</dbReference>
<dbReference type="SUPFAM" id="SSF50044">
    <property type="entry name" value="SH3-domain"/>
    <property type="match status" value="1"/>
</dbReference>
<evidence type="ECO:0000256" key="17">
    <source>
        <dbReference type="SAM" id="MobiDB-lite"/>
    </source>
</evidence>
<dbReference type="SMART" id="SM00242">
    <property type="entry name" value="MYSc"/>
    <property type="match status" value="1"/>
</dbReference>
<dbReference type="Gene3D" id="2.30.30.40">
    <property type="entry name" value="SH3 Domains"/>
    <property type="match status" value="1"/>
</dbReference>
<dbReference type="SUPFAM" id="SSF48371">
    <property type="entry name" value="ARM repeat"/>
    <property type="match status" value="1"/>
</dbReference>
<evidence type="ECO:0000256" key="1">
    <source>
        <dbReference type="ARBA" id="ARBA00004134"/>
    </source>
</evidence>
<organism evidence="21 22">
    <name type="scientific">Sanghuangporus baumii</name>
    <name type="common">Phellinus baumii</name>
    <dbReference type="NCBI Taxonomy" id="108892"/>
    <lineage>
        <taxon>Eukaryota</taxon>
        <taxon>Fungi</taxon>
        <taxon>Dikarya</taxon>
        <taxon>Basidiomycota</taxon>
        <taxon>Agaricomycotina</taxon>
        <taxon>Agaricomycetes</taxon>
        <taxon>Hymenochaetales</taxon>
        <taxon>Hymenochaetaceae</taxon>
        <taxon>Sanghuangporus</taxon>
    </lineage>
</organism>
<accession>A0A9Q5HTK7</accession>
<dbReference type="PANTHER" id="PTHR13140">
    <property type="entry name" value="MYOSIN"/>
    <property type="match status" value="1"/>
</dbReference>
<dbReference type="FunFam" id="1.20.120.720:FF:000015">
    <property type="entry name" value="Myosin I"/>
    <property type="match status" value="1"/>
</dbReference>
<dbReference type="Pfam" id="PF04189">
    <property type="entry name" value="Gcd10p"/>
    <property type="match status" value="1"/>
</dbReference>
<evidence type="ECO:0000256" key="9">
    <source>
        <dbReference type="ARBA" id="ARBA00022840"/>
    </source>
</evidence>
<feature type="compositionally biased region" description="Polar residues" evidence="17">
    <location>
        <begin position="727"/>
        <end position="742"/>
    </location>
</feature>
<feature type="compositionally biased region" description="Pro residues" evidence="17">
    <location>
        <begin position="2364"/>
        <end position="2395"/>
    </location>
</feature>
<feature type="domain" description="TH1" evidence="20">
    <location>
        <begin position="1885"/>
        <end position="2075"/>
    </location>
</feature>
<keyword evidence="22" id="KW-1185">Reference proteome</keyword>
<dbReference type="CDD" id="cd01378">
    <property type="entry name" value="MYSc_Myo1"/>
    <property type="match status" value="1"/>
</dbReference>
<dbReference type="InterPro" id="IPR001452">
    <property type="entry name" value="SH3_domain"/>
</dbReference>
<dbReference type="GO" id="GO:0030479">
    <property type="term" value="C:actin cortical patch"/>
    <property type="evidence" value="ECO:0007669"/>
    <property type="project" value="UniProtKB-SubCell"/>
</dbReference>
<comment type="caution">
    <text evidence="21">The sequence shown here is derived from an EMBL/GenBank/DDBJ whole genome shotgun (WGS) entry which is preliminary data.</text>
</comment>
<dbReference type="Pfam" id="PF07653">
    <property type="entry name" value="SH3_2"/>
    <property type="match status" value="1"/>
</dbReference>
<keyword evidence="12 16" id="KW-0009">Actin-binding</keyword>
<keyword evidence="5" id="KW-0597">Phosphoprotein</keyword>
<feature type="region of interest" description="Disordered" evidence="17">
    <location>
        <begin position="371"/>
        <end position="410"/>
    </location>
</feature>
<evidence type="ECO:0000259" key="18">
    <source>
        <dbReference type="PROSITE" id="PS50002"/>
    </source>
</evidence>
<feature type="region of interest" description="Disordered" evidence="17">
    <location>
        <begin position="2272"/>
        <end position="2306"/>
    </location>
</feature>
<feature type="domain" description="SH3" evidence="18">
    <location>
        <begin position="2214"/>
        <end position="2272"/>
    </location>
</feature>
<evidence type="ECO:0000259" key="20">
    <source>
        <dbReference type="PROSITE" id="PS51757"/>
    </source>
</evidence>
<dbReference type="Gene3D" id="1.20.120.720">
    <property type="entry name" value="Myosin VI head, motor domain, U50 subdomain"/>
    <property type="match status" value="1"/>
</dbReference>
<evidence type="ECO:0000256" key="6">
    <source>
        <dbReference type="ARBA" id="ARBA00022737"/>
    </source>
</evidence>
<dbReference type="GO" id="GO:0016787">
    <property type="term" value="F:hydrolase activity"/>
    <property type="evidence" value="ECO:0007669"/>
    <property type="project" value="UniProtKB-KW"/>
</dbReference>
<dbReference type="GO" id="GO:0007015">
    <property type="term" value="P:actin filament organization"/>
    <property type="evidence" value="ECO:0007669"/>
    <property type="project" value="TreeGrafter"/>
</dbReference>
<evidence type="ECO:0000256" key="15">
    <source>
        <dbReference type="PROSITE-ProRule" id="PRU00192"/>
    </source>
</evidence>
<feature type="compositionally biased region" description="Basic and acidic residues" evidence="17">
    <location>
        <begin position="396"/>
        <end position="408"/>
    </location>
</feature>
<dbReference type="Proteomes" id="UP000757232">
    <property type="component" value="Unassembled WGS sequence"/>
</dbReference>
<protein>
    <recommendedName>
        <fullName evidence="23">tRNA (adenine(58)-N(1))-methyltransferase non-catalytic subunit TRM6</fullName>
    </recommendedName>
</protein>
<evidence type="ECO:0000256" key="7">
    <source>
        <dbReference type="ARBA" id="ARBA00022741"/>
    </source>
</evidence>